<dbReference type="EC" id="2.7.11.1" evidence="1"/>
<dbReference type="InterPro" id="IPR011009">
    <property type="entry name" value="Kinase-like_dom_sf"/>
</dbReference>
<reference evidence="7 8" key="1">
    <citation type="submission" date="2017-06" db="EMBL/GenBank/DDBJ databases">
        <authorList>
            <person name="Kim H.J."/>
            <person name="Triplett B.A."/>
        </authorList>
    </citation>
    <scope>NUCLEOTIDE SEQUENCE [LARGE SCALE GENOMIC DNA]</scope>
    <source>
        <strain evidence="7 8">DSM 18704</strain>
    </source>
</reference>
<dbReference type="SUPFAM" id="SSF56112">
    <property type="entry name" value="Protein kinase-like (PK-like)"/>
    <property type="match status" value="1"/>
</dbReference>
<dbReference type="GO" id="GO:0004674">
    <property type="term" value="F:protein serine/threonine kinase activity"/>
    <property type="evidence" value="ECO:0007669"/>
    <property type="project" value="UniProtKB-KW"/>
</dbReference>
<dbReference type="CDD" id="cd14014">
    <property type="entry name" value="STKc_PknB_like"/>
    <property type="match status" value="1"/>
</dbReference>
<sequence>MDSQRWANIDTIFHAVLEAPAEDRGVVLDTMTRHDRTLRPEVERLLRADSEADGYLDAIDIPLHILDVAGAALRPGDLLGNRFRIVEEIAEGGMGHVFRAFDNELGIEIALKVIRPEIASSPEAIARFRQEVLLARSISDPHICRTFDIDRAKIDTGHGAGEIVFLTMEFLHGETLAARIKRTGRLPLDVAANFAGQIGEALRAAHKLNIVHRDMKPSNIMIVSSETDPSAPPRVVVMDFGLARLAPVARPDGKSMLTGTNRPLGTIGYMAPEQLEGAPVSPATDLYALGLILFEMVTAERIFPARDLLSDVAHRIKGPAPSPRAHTAGLPESWCRAIEACLQTSPADRPQEVDQVLALIAGRPSTYKPQTGGAGRWRQPALIATICILAVSLFVAGFRLYKTRANTGVAPGALVYLPQVRNETGDRTLDSLTELLRAGLTQSAQINLLDQGRAGDIMQQMKKSPADAPDQPTAREIAMRAGAARIVFATIRGANGGYNLDVDLQEPDTTPQHYRHRWTRTFAWRAAAPGSSATMAPELLSTVRDANDWIRQQSGESGETIANLNTPPEDVTTGNWQALAEFADAQRLKSQHKQAEAIYALQKAIQIDPGFALAYATLGDNLVAMSRPIEGYQAYQSALNAGAGQRLSRKERDFIQGSFASDTRDYTTALEAFRDYSAFYQNDSVAWYSQAFPLLMLDRPEEAIQAALRASSLHDHKLSGANELAQNYILLGDFDAERQWTNSLRKDGRIDAANFVDAVGAFVERRYDESMRLFQTLKTVPSLTYRHIAYSGPARLFAERGDDPAALRVLAEQETALAAVESKTEKASRSIDRGYILCRMRRFDACLDELRQAVATDPSPEVILWASAIYGGAIPRMPAPLARRALDNLTAMENALPKQDIGVIYTLARLRVRGEIELANGRTQEALAAFRKADALDAPLRAREYLARAYRIAAAHETGDAATQLQEEALKAYGRAALRPRAVWRRFAEYPPGFAADEMQDFVDLAKAMHRDDANRQNVEAVLAGLRGSAPLSKQ</sequence>
<dbReference type="InterPro" id="IPR000719">
    <property type="entry name" value="Prot_kinase_dom"/>
</dbReference>
<dbReference type="SMART" id="SM00220">
    <property type="entry name" value="S_TKc"/>
    <property type="match status" value="1"/>
</dbReference>
<evidence type="ECO:0000256" key="1">
    <source>
        <dbReference type="ARBA" id="ARBA00012513"/>
    </source>
</evidence>
<dbReference type="InterPro" id="IPR019734">
    <property type="entry name" value="TPR_rpt"/>
</dbReference>
<keyword evidence="8" id="KW-1185">Reference proteome</keyword>
<dbReference type="InterPro" id="IPR008271">
    <property type="entry name" value="Ser/Thr_kinase_AS"/>
</dbReference>
<accession>A0A239LXD2</accession>
<gene>
    <name evidence="7" type="ORF">SAMN05421770_10845</name>
</gene>
<evidence type="ECO:0000256" key="3">
    <source>
        <dbReference type="ARBA" id="ARBA00022741"/>
    </source>
</evidence>
<dbReference type="InterPro" id="IPR050660">
    <property type="entry name" value="NEK_Ser/Thr_kinase"/>
</dbReference>
<dbReference type="InterPro" id="IPR011990">
    <property type="entry name" value="TPR-like_helical_dom_sf"/>
</dbReference>
<evidence type="ECO:0000259" key="6">
    <source>
        <dbReference type="PROSITE" id="PS50011"/>
    </source>
</evidence>
<protein>
    <recommendedName>
        <fullName evidence="1">non-specific serine/threonine protein kinase</fullName>
        <ecNumber evidence="1">2.7.11.1</ecNumber>
    </recommendedName>
</protein>
<dbReference type="PANTHER" id="PTHR43671:SF13">
    <property type="entry name" value="SERINE_THREONINE-PROTEIN KINASE NEK2"/>
    <property type="match status" value="1"/>
</dbReference>
<dbReference type="Pfam" id="PF00069">
    <property type="entry name" value="Pkinase"/>
    <property type="match status" value="1"/>
</dbReference>
<keyword evidence="4 7" id="KW-0418">Kinase</keyword>
<dbReference type="AlphaFoldDB" id="A0A239LXD2"/>
<dbReference type="Gene3D" id="1.10.510.10">
    <property type="entry name" value="Transferase(Phosphotransferase) domain 1"/>
    <property type="match status" value="1"/>
</dbReference>
<dbReference type="PROSITE" id="PS00108">
    <property type="entry name" value="PROTEIN_KINASE_ST"/>
    <property type="match status" value="1"/>
</dbReference>
<dbReference type="EMBL" id="FZOU01000008">
    <property type="protein sequence ID" value="SNT35015.1"/>
    <property type="molecule type" value="Genomic_DNA"/>
</dbReference>
<keyword evidence="3" id="KW-0547">Nucleotide-binding</keyword>
<dbReference type="Gene3D" id="3.30.200.20">
    <property type="entry name" value="Phosphorylase Kinase, domain 1"/>
    <property type="match status" value="1"/>
</dbReference>
<dbReference type="GO" id="GO:0005524">
    <property type="term" value="F:ATP binding"/>
    <property type="evidence" value="ECO:0007669"/>
    <property type="project" value="UniProtKB-KW"/>
</dbReference>
<dbReference type="RefSeq" id="WP_089409940.1">
    <property type="nucleotide sequence ID" value="NZ_FZOU01000008.1"/>
</dbReference>
<dbReference type="Proteomes" id="UP000198356">
    <property type="component" value="Unassembled WGS sequence"/>
</dbReference>
<dbReference type="SMART" id="SM00028">
    <property type="entry name" value="TPR"/>
    <property type="match status" value="4"/>
</dbReference>
<proteinExistence type="predicted"/>
<name>A0A239LXD2_9BACT</name>
<keyword evidence="7" id="KW-0723">Serine/threonine-protein kinase</keyword>
<evidence type="ECO:0000313" key="7">
    <source>
        <dbReference type="EMBL" id="SNT35015.1"/>
    </source>
</evidence>
<dbReference type="SUPFAM" id="SSF48452">
    <property type="entry name" value="TPR-like"/>
    <property type="match status" value="2"/>
</dbReference>
<evidence type="ECO:0000313" key="8">
    <source>
        <dbReference type="Proteomes" id="UP000198356"/>
    </source>
</evidence>
<organism evidence="7 8">
    <name type="scientific">Granulicella rosea</name>
    <dbReference type="NCBI Taxonomy" id="474952"/>
    <lineage>
        <taxon>Bacteria</taxon>
        <taxon>Pseudomonadati</taxon>
        <taxon>Acidobacteriota</taxon>
        <taxon>Terriglobia</taxon>
        <taxon>Terriglobales</taxon>
        <taxon>Acidobacteriaceae</taxon>
        <taxon>Granulicella</taxon>
    </lineage>
</organism>
<evidence type="ECO:0000256" key="5">
    <source>
        <dbReference type="ARBA" id="ARBA00022840"/>
    </source>
</evidence>
<dbReference type="Gene3D" id="1.25.40.10">
    <property type="entry name" value="Tetratricopeptide repeat domain"/>
    <property type="match status" value="3"/>
</dbReference>
<dbReference type="PANTHER" id="PTHR43671">
    <property type="entry name" value="SERINE/THREONINE-PROTEIN KINASE NEK"/>
    <property type="match status" value="1"/>
</dbReference>
<feature type="domain" description="Protein kinase" evidence="6">
    <location>
        <begin position="83"/>
        <end position="366"/>
    </location>
</feature>
<dbReference type="PROSITE" id="PS50011">
    <property type="entry name" value="PROTEIN_KINASE_DOM"/>
    <property type="match status" value="1"/>
</dbReference>
<evidence type="ECO:0000256" key="2">
    <source>
        <dbReference type="ARBA" id="ARBA00022679"/>
    </source>
</evidence>
<dbReference type="OrthoDB" id="105170at2"/>
<keyword evidence="2" id="KW-0808">Transferase</keyword>
<evidence type="ECO:0000256" key="4">
    <source>
        <dbReference type="ARBA" id="ARBA00022777"/>
    </source>
</evidence>
<keyword evidence="5" id="KW-0067">ATP-binding</keyword>